<keyword evidence="1" id="KW-0812">Transmembrane</keyword>
<dbReference type="EMBL" id="ML121538">
    <property type="protein sequence ID" value="RPB25292.1"/>
    <property type="molecule type" value="Genomic_DNA"/>
</dbReference>
<keyword evidence="3" id="KW-1185">Reference proteome</keyword>
<reference evidence="2 3" key="1">
    <citation type="journal article" date="2018" name="Nat. Ecol. Evol.">
        <title>Pezizomycetes genomes reveal the molecular basis of ectomycorrhizal truffle lifestyle.</title>
        <authorList>
            <person name="Murat C."/>
            <person name="Payen T."/>
            <person name="Noel B."/>
            <person name="Kuo A."/>
            <person name="Morin E."/>
            <person name="Chen J."/>
            <person name="Kohler A."/>
            <person name="Krizsan K."/>
            <person name="Balestrini R."/>
            <person name="Da Silva C."/>
            <person name="Montanini B."/>
            <person name="Hainaut M."/>
            <person name="Levati E."/>
            <person name="Barry K.W."/>
            <person name="Belfiori B."/>
            <person name="Cichocki N."/>
            <person name="Clum A."/>
            <person name="Dockter R.B."/>
            <person name="Fauchery L."/>
            <person name="Guy J."/>
            <person name="Iotti M."/>
            <person name="Le Tacon F."/>
            <person name="Lindquist E.A."/>
            <person name="Lipzen A."/>
            <person name="Malagnac F."/>
            <person name="Mello A."/>
            <person name="Molinier V."/>
            <person name="Miyauchi S."/>
            <person name="Poulain J."/>
            <person name="Riccioni C."/>
            <person name="Rubini A."/>
            <person name="Sitrit Y."/>
            <person name="Splivallo R."/>
            <person name="Traeger S."/>
            <person name="Wang M."/>
            <person name="Zifcakova L."/>
            <person name="Wipf D."/>
            <person name="Zambonelli A."/>
            <person name="Paolocci F."/>
            <person name="Nowrousian M."/>
            <person name="Ottonello S."/>
            <person name="Baldrian P."/>
            <person name="Spatafora J.W."/>
            <person name="Henrissat B."/>
            <person name="Nagy L.G."/>
            <person name="Aury J.M."/>
            <person name="Wincker P."/>
            <person name="Grigoriev I.V."/>
            <person name="Bonfante P."/>
            <person name="Martin F.M."/>
        </authorList>
    </citation>
    <scope>NUCLEOTIDE SEQUENCE [LARGE SCALE GENOMIC DNA]</scope>
    <source>
        <strain evidence="2 3">ATCC MYA-4762</strain>
    </source>
</reference>
<keyword evidence="1" id="KW-1133">Transmembrane helix</keyword>
<dbReference type="AlphaFoldDB" id="A0A3N4LVS6"/>
<keyword evidence="1" id="KW-0472">Membrane</keyword>
<evidence type="ECO:0000313" key="2">
    <source>
        <dbReference type="EMBL" id="RPB25292.1"/>
    </source>
</evidence>
<feature type="transmembrane region" description="Helical" evidence="1">
    <location>
        <begin position="72"/>
        <end position="90"/>
    </location>
</feature>
<dbReference type="Proteomes" id="UP000267821">
    <property type="component" value="Unassembled WGS sequence"/>
</dbReference>
<name>A0A3N4LVS6_9PEZI</name>
<protein>
    <submittedName>
        <fullName evidence="2">Uncharacterized protein</fullName>
    </submittedName>
</protein>
<evidence type="ECO:0000313" key="3">
    <source>
        <dbReference type="Proteomes" id="UP000267821"/>
    </source>
</evidence>
<dbReference type="InParanoid" id="A0A3N4LVS6"/>
<accession>A0A3N4LVS6</accession>
<gene>
    <name evidence="2" type="ORF">L211DRAFT_111273</name>
</gene>
<sequence>MTHALLSWGCAKVSTSSIKSRKTYNGVVQGFSLKIKGKKRKEIKRKDKVSGVTVTITFCFSLLSKVTKARILGGGFFFFSIDLLVARSLFLG</sequence>
<proteinExistence type="predicted"/>
<evidence type="ECO:0000256" key="1">
    <source>
        <dbReference type="SAM" id="Phobius"/>
    </source>
</evidence>
<organism evidence="2 3">
    <name type="scientific">Terfezia boudieri ATCC MYA-4762</name>
    <dbReference type="NCBI Taxonomy" id="1051890"/>
    <lineage>
        <taxon>Eukaryota</taxon>
        <taxon>Fungi</taxon>
        <taxon>Dikarya</taxon>
        <taxon>Ascomycota</taxon>
        <taxon>Pezizomycotina</taxon>
        <taxon>Pezizomycetes</taxon>
        <taxon>Pezizales</taxon>
        <taxon>Pezizaceae</taxon>
        <taxon>Terfezia</taxon>
    </lineage>
</organism>